<dbReference type="STRING" id="45235.A0A2K3QF29"/>
<feature type="chain" id="PRO_5014337981" evidence="2">
    <location>
        <begin position="19"/>
        <end position="311"/>
    </location>
</feature>
<keyword evidence="1 2" id="KW-0732">Signal</keyword>
<evidence type="ECO:0000313" key="4">
    <source>
        <dbReference type="Proteomes" id="UP000236621"/>
    </source>
</evidence>
<evidence type="ECO:0000256" key="1">
    <source>
        <dbReference type="ARBA" id="ARBA00022729"/>
    </source>
</evidence>
<dbReference type="SUPFAM" id="SSF52266">
    <property type="entry name" value="SGNH hydrolase"/>
    <property type="match status" value="1"/>
</dbReference>
<dbReference type="PANTHER" id="PTHR45966">
    <property type="entry name" value="GDSL-LIKE LIPASE/ACYLHYDROLASE"/>
    <property type="match status" value="1"/>
</dbReference>
<dbReference type="Proteomes" id="UP000236621">
    <property type="component" value="Unassembled WGS sequence"/>
</dbReference>
<dbReference type="Pfam" id="PF00657">
    <property type="entry name" value="Lipase_GDSL"/>
    <property type="match status" value="1"/>
</dbReference>
<dbReference type="Gene3D" id="3.40.50.1110">
    <property type="entry name" value="SGNH hydrolase"/>
    <property type="match status" value="1"/>
</dbReference>
<proteinExistence type="predicted"/>
<dbReference type="InterPro" id="IPR044552">
    <property type="entry name" value="GLIP1-5/GLL25"/>
</dbReference>
<dbReference type="AlphaFoldDB" id="A0A2K3QF29"/>
<dbReference type="OrthoDB" id="1600564at2759"/>
<dbReference type="EMBL" id="NRSZ01000604">
    <property type="protein sequence ID" value="PNY26135.1"/>
    <property type="molecule type" value="Genomic_DNA"/>
</dbReference>
<evidence type="ECO:0000256" key="2">
    <source>
        <dbReference type="SAM" id="SignalP"/>
    </source>
</evidence>
<gene>
    <name evidence="3" type="ORF">TCAP_03931</name>
</gene>
<evidence type="ECO:0000313" key="3">
    <source>
        <dbReference type="EMBL" id="PNY26135.1"/>
    </source>
</evidence>
<sequence>MITVASLLIVTALSATNAAATSKPHLCRMENLVTFGDSYTDEGRLNYFLKYHKLPPIGQMLPPSNNTSSGGATWGRYVANAAGATLYDYAVIGAMCTSKTDSRYVDAIQAPYPSVLEYEILVFEQDIGFSDLYPDRRPDNTVYALWIGTNDLGLTGFLTDTQKKGTTISTFVDCIWETFDHIYKSGGRRFILLNQVPLEHAPLYADPSTGLDNHKYLENKTAYNVTEYTNKVREYTTSANTMFDYGVPFQLTIKTRWPGATVSIFDVHSLMMDVLKNPGEYLDAPANVTAPYHICLDTCVDSKEPKSSFMW</sequence>
<dbReference type="PANTHER" id="PTHR45966:SF13">
    <property type="entry name" value="GDSL ESTERASE_LIPASE"/>
    <property type="match status" value="1"/>
</dbReference>
<keyword evidence="4" id="KW-1185">Reference proteome</keyword>
<feature type="signal peptide" evidence="2">
    <location>
        <begin position="1"/>
        <end position="18"/>
    </location>
</feature>
<dbReference type="InterPro" id="IPR001087">
    <property type="entry name" value="GDSL"/>
</dbReference>
<reference evidence="3 4" key="1">
    <citation type="submission" date="2017-08" db="EMBL/GenBank/DDBJ databases">
        <title>Harnessing the power of phylogenomics to disentangle the directionality and signatures of interkingdom host jumping in the parasitic fungal genus Tolypocladium.</title>
        <authorList>
            <person name="Quandt C.A."/>
            <person name="Patterson W."/>
            <person name="Spatafora J.W."/>
        </authorList>
    </citation>
    <scope>NUCLEOTIDE SEQUENCE [LARGE SCALE GENOMIC DNA]</scope>
    <source>
        <strain evidence="3 4">CBS 113982</strain>
    </source>
</reference>
<accession>A0A2K3QF29</accession>
<protein>
    <submittedName>
        <fullName evidence="3">Acetyl esterase</fullName>
    </submittedName>
</protein>
<comment type="caution">
    <text evidence="3">The sequence shown here is derived from an EMBL/GenBank/DDBJ whole genome shotgun (WGS) entry which is preliminary data.</text>
</comment>
<organism evidence="3 4">
    <name type="scientific">Tolypocladium capitatum</name>
    <dbReference type="NCBI Taxonomy" id="45235"/>
    <lineage>
        <taxon>Eukaryota</taxon>
        <taxon>Fungi</taxon>
        <taxon>Dikarya</taxon>
        <taxon>Ascomycota</taxon>
        <taxon>Pezizomycotina</taxon>
        <taxon>Sordariomycetes</taxon>
        <taxon>Hypocreomycetidae</taxon>
        <taxon>Hypocreales</taxon>
        <taxon>Ophiocordycipitaceae</taxon>
        <taxon>Tolypocladium</taxon>
    </lineage>
</organism>
<name>A0A2K3QF29_9HYPO</name>
<dbReference type="GO" id="GO:0016788">
    <property type="term" value="F:hydrolase activity, acting on ester bonds"/>
    <property type="evidence" value="ECO:0007669"/>
    <property type="project" value="InterPro"/>
</dbReference>
<dbReference type="InterPro" id="IPR036514">
    <property type="entry name" value="SGNH_hydro_sf"/>
</dbReference>